<dbReference type="Proteomes" id="UP000800035">
    <property type="component" value="Unassembled WGS sequence"/>
</dbReference>
<dbReference type="OrthoDB" id="3763672at2759"/>
<evidence type="ECO:0000256" key="2">
    <source>
        <dbReference type="ARBA" id="ARBA00007033"/>
    </source>
</evidence>
<dbReference type="Pfam" id="PF03407">
    <property type="entry name" value="Nucleotid_trans"/>
    <property type="match status" value="1"/>
</dbReference>
<organism evidence="6 7">
    <name type="scientific">Byssothecium circinans</name>
    <dbReference type="NCBI Taxonomy" id="147558"/>
    <lineage>
        <taxon>Eukaryota</taxon>
        <taxon>Fungi</taxon>
        <taxon>Dikarya</taxon>
        <taxon>Ascomycota</taxon>
        <taxon>Pezizomycotina</taxon>
        <taxon>Dothideomycetes</taxon>
        <taxon>Pleosporomycetidae</taxon>
        <taxon>Pleosporales</taxon>
        <taxon>Massarineae</taxon>
        <taxon>Massarinaceae</taxon>
        <taxon>Byssothecium</taxon>
    </lineage>
</organism>
<dbReference type="GO" id="GO:0006487">
    <property type="term" value="P:protein N-linked glycosylation"/>
    <property type="evidence" value="ECO:0007669"/>
    <property type="project" value="TreeGrafter"/>
</dbReference>
<reference evidence="6" key="1">
    <citation type="journal article" date="2020" name="Stud. Mycol.">
        <title>101 Dothideomycetes genomes: a test case for predicting lifestyles and emergence of pathogens.</title>
        <authorList>
            <person name="Haridas S."/>
            <person name="Albert R."/>
            <person name="Binder M."/>
            <person name="Bloem J."/>
            <person name="Labutti K."/>
            <person name="Salamov A."/>
            <person name="Andreopoulos B."/>
            <person name="Baker S."/>
            <person name="Barry K."/>
            <person name="Bills G."/>
            <person name="Bluhm B."/>
            <person name="Cannon C."/>
            <person name="Castanera R."/>
            <person name="Culley D."/>
            <person name="Daum C."/>
            <person name="Ezra D."/>
            <person name="Gonzalez J."/>
            <person name="Henrissat B."/>
            <person name="Kuo A."/>
            <person name="Liang C."/>
            <person name="Lipzen A."/>
            <person name="Lutzoni F."/>
            <person name="Magnuson J."/>
            <person name="Mondo S."/>
            <person name="Nolan M."/>
            <person name="Ohm R."/>
            <person name="Pangilinan J."/>
            <person name="Park H.-J."/>
            <person name="Ramirez L."/>
            <person name="Alfaro M."/>
            <person name="Sun H."/>
            <person name="Tritt A."/>
            <person name="Yoshinaga Y."/>
            <person name="Zwiers L.-H."/>
            <person name="Turgeon B."/>
            <person name="Goodwin S."/>
            <person name="Spatafora J."/>
            <person name="Crous P."/>
            <person name="Grigoriev I."/>
        </authorList>
    </citation>
    <scope>NUCLEOTIDE SEQUENCE</scope>
    <source>
        <strain evidence="6">CBS 675.92</strain>
    </source>
</reference>
<proteinExistence type="inferred from homology"/>
<protein>
    <recommendedName>
        <fullName evidence="5">Nucleotide-diphospho-sugar transferase domain-containing protein</fullName>
    </recommendedName>
</protein>
<dbReference type="FunFam" id="3.90.550.10:FF:000236">
    <property type="entry name" value="Uncharacterized protein"/>
    <property type="match status" value="1"/>
</dbReference>
<dbReference type="SUPFAM" id="SSF53448">
    <property type="entry name" value="Nucleotide-diphospho-sugar transferases"/>
    <property type="match status" value="1"/>
</dbReference>
<feature type="domain" description="Nucleotide-diphospho-sugar transferase" evidence="5">
    <location>
        <begin position="163"/>
        <end position="287"/>
    </location>
</feature>
<sequence>MAGGNYSYTSLNNMSGGRWRRALLFASIPIALTRRHAHHSSPFASSSSNVSLPPDDTMTTVIKALYEPILHPIDALNFTDEDGDVHRLGGAPRFRTPLGKRVLVLDIDSRPLTGTGQLMNADLKWKGMRPLSAGMLSHYTYALIHGYDYKFIRAPDYEDRWGTWVKVPLMKEALKTHDYIVFMDSDVVFHYPHLPLEWLMNYWNMTKSTMVMMAIDPDEPQNYDGRGNRYLNTGFIIAQKGKRTQEMYRDWAECPSDKKYKGCSRWKQEMFHEQAAFGNYIRYDYDRAEDIKVLPCAEANGAPEAIGRGGCKGTFVRHYWIDKGLVSKALGDQVMQYFLPRLHRLYQQTATEHIVDAKGYRLDGAELVELTKEEKEELRKEEGKNQKDEGF</sequence>
<accession>A0A6A5TZ86</accession>
<dbReference type="Gene3D" id="3.90.550.10">
    <property type="entry name" value="Spore Coat Polysaccharide Biosynthesis Protein SpsA, Chain A"/>
    <property type="match status" value="1"/>
</dbReference>
<name>A0A6A5TZ86_9PLEO</name>
<dbReference type="GO" id="GO:0000139">
    <property type="term" value="C:Golgi membrane"/>
    <property type="evidence" value="ECO:0007669"/>
    <property type="project" value="TreeGrafter"/>
</dbReference>
<evidence type="ECO:0000256" key="4">
    <source>
        <dbReference type="ARBA" id="ARBA00022679"/>
    </source>
</evidence>
<dbReference type="PANTHER" id="PTHR31306:SF3">
    <property type="entry name" value="NUCLEOTIDE-DIPHOSPHO-SUGAR TRANSFERASE DOMAIN-CONTAINING PROTEIN"/>
    <property type="match status" value="1"/>
</dbReference>
<evidence type="ECO:0000259" key="5">
    <source>
        <dbReference type="Pfam" id="PF03407"/>
    </source>
</evidence>
<dbReference type="AlphaFoldDB" id="A0A6A5TZ86"/>
<dbReference type="EMBL" id="ML976987">
    <property type="protein sequence ID" value="KAF1958193.1"/>
    <property type="molecule type" value="Genomic_DNA"/>
</dbReference>
<evidence type="ECO:0000256" key="3">
    <source>
        <dbReference type="ARBA" id="ARBA00022676"/>
    </source>
</evidence>
<keyword evidence="4" id="KW-0808">Transferase</keyword>
<keyword evidence="3" id="KW-0328">Glycosyltransferase</keyword>
<evidence type="ECO:0000313" key="7">
    <source>
        <dbReference type="Proteomes" id="UP000800035"/>
    </source>
</evidence>
<dbReference type="InterPro" id="IPR029044">
    <property type="entry name" value="Nucleotide-diphossugar_trans"/>
</dbReference>
<comment type="similarity">
    <text evidence="2">Belongs to the glycosyltransferase 77 family.</text>
</comment>
<dbReference type="GO" id="GO:0016757">
    <property type="term" value="F:glycosyltransferase activity"/>
    <property type="evidence" value="ECO:0007669"/>
    <property type="project" value="UniProtKB-KW"/>
</dbReference>
<evidence type="ECO:0000313" key="6">
    <source>
        <dbReference type="EMBL" id="KAF1958193.1"/>
    </source>
</evidence>
<dbReference type="InterPro" id="IPR008630">
    <property type="entry name" value="Glyco_trans_34"/>
</dbReference>
<evidence type="ECO:0000256" key="1">
    <source>
        <dbReference type="ARBA" id="ARBA00005664"/>
    </source>
</evidence>
<comment type="similarity">
    <text evidence="1">Belongs to the glycosyltransferase 34 family.</text>
</comment>
<dbReference type="PANTHER" id="PTHR31306">
    <property type="entry name" value="ALPHA-1,6-MANNOSYLTRANSFERASE MNN11-RELATED"/>
    <property type="match status" value="1"/>
</dbReference>
<keyword evidence="7" id="KW-1185">Reference proteome</keyword>
<gene>
    <name evidence="6" type="ORF">CC80DRAFT_469059</name>
</gene>
<dbReference type="InterPro" id="IPR005069">
    <property type="entry name" value="Nucl-diP-sugar_transferase"/>
</dbReference>